<dbReference type="GO" id="GO:0016042">
    <property type="term" value="P:lipid catabolic process"/>
    <property type="evidence" value="ECO:0007669"/>
    <property type="project" value="UniProtKB-UniRule"/>
</dbReference>
<feature type="short sequence motif" description="GXSXG" evidence="2">
    <location>
        <begin position="37"/>
        <end position="41"/>
    </location>
</feature>
<dbReference type="EMBL" id="AVPF01000009">
    <property type="protein sequence ID" value="KGX90127.1"/>
    <property type="molecule type" value="Genomic_DNA"/>
</dbReference>
<dbReference type="InterPro" id="IPR002641">
    <property type="entry name" value="PNPLA_dom"/>
</dbReference>
<feature type="short sequence motif" description="GXGXXG" evidence="2">
    <location>
        <begin position="10"/>
        <end position="15"/>
    </location>
</feature>
<dbReference type="AlphaFoldDB" id="A0A0A5I2Q0"/>
<evidence type="ECO:0000259" key="3">
    <source>
        <dbReference type="PROSITE" id="PS51635"/>
    </source>
</evidence>
<evidence type="ECO:0000313" key="4">
    <source>
        <dbReference type="EMBL" id="KGX90127.1"/>
    </source>
</evidence>
<dbReference type="Gene3D" id="3.40.1090.10">
    <property type="entry name" value="Cytosolic phospholipase A2 catalytic domain"/>
    <property type="match status" value="2"/>
</dbReference>
<dbReference type="InterPro" id="IPR016035">
    <property type="entry name" value="Acyl_Trfase/lysoPLipase"/>
</dbReference>
<evidence type="ECO:0000256" key="2">
    <source>
        <dbReference type="PROSITE-ProRule" id="PRU01161"/>
    </source>
</evidence>
<dbReference type="PANTHER" id="PTHR46394">
    <property type="entry name" value="ANNEXIN"/>
    <property type="match status" value="1"/>
</dbReference>
<organism evidence="4 5">
    <name type="scientific">Pontibacillus marinus BH030004 = DSM 16465</name>
    <dbReference type="NCBI Taxonomy" id="1385511"/>
    <lineage>
        <taxon>Bacteria</taxon>
        <taxon>Bacillati</taxon>
        <taxon>Bacillota</taxon>
        <taxon>Bacilli</taxon>
        <taxon>Bacillales</taxon>
        <taxon>Bacillaceae</taxon>
        <taxon>Pontibacillus</taxon>
    </lineage>
</organism>
<dbReference type="CDD" id="cd07207">
    <property type="entry name" value="Pat_ExoU_VipD_like"/>
    <property type="match status" value="1"/>
</dbReference>
<keyword evidence="2" id="KW-0442">Lipid degradation</keyword>
<feature type="short sequence motif" description="DGA/G" evidence="2">
    <location>
        <begin position="185"/>
        <end position="187"/>
    </location>
</feature>
<feature type="active site" description="Proton acceptor" evidence="2">
    <location>
        <position position="185"/>
    </location>
</feature>
<name>A0A0A5I2Q0_9BACI</name>
<dbReference type="Pfam" id="PF01734">
    <property type="entry name" value="Patatin"/>
    <property type="match status" value="1"/>
</dbReference>
<evidence type="ECO:0000313" key="5">
    <source>
        <dbReference type="Proteomes" id="UP000030403"/>
    </source>
</evidence>
<feature type="domain" description="PNPLA" evidence="3">
    <location>
        <begin position="6"/>
        <end position="198"/>
    </location>
</feature>
<dbReference type="PROSITE" id="PS51635">
    <property type="entry name" value="PNPLA"/>
    <property type="match status" value="1"/>
</dbReference>
<keyword evidence="1 2" id="KW-0443">Lipid metabolism</keyword>
<dbReference type="RefSeq" id="WP_027446291.1">
    <property type="nucleotide sequence ID" value="NZ_AULJ01000032.1"/>
</dbReference>
<dbReference type="SUPFAM" id="SSF52151">
    <property type="entry name" value="FabD/lysophospholipase-like"/>
    <property type="match status" value="1"/>
</dbReference>
<dbReference type="STRING" id="1385511.GCA_000425225_02608"/>
<reference evidence="4 5" key="1">
    <citation type="submission" date="2013-08" db="EMBL/GenBank/DDBJ databases">
        <authorList>
            <person name="Huang J."/>
            <person name="Wang G."/>
        </authorList>
    </citation>
    <scope>NUCLEOTIDE SEQUENCE [LARGE SCALE GENOMIC DNA]</scope>
    <source>
        <strain evidence="4 5">BH030004</strain>
    </source>
</reference>
<feature type="active site" description="Nucleophile" evidence="2">
    <location>
        <position position="39"/>
    </location>
</feature>
<accession>A0A0A5I2Q0</accession>
<gene>
    <name evidence="4" type="ORF">N783_01155</name>
</gene>
<dbReference type="PANTHER" id="PTHR46394:SF1">
    <property type="entry name" value="PNPLA DOMAIN-CONTAINING PROTEIN"/>
    <property type="match status" value="1"/>
</dbReference>
<keyword evidence="2" id="KW-0378">Hydrolase</keyword>
<comment type="caution">
    <text evidence="4">The sequence shown here is derived from an EMBL/GenBank/DDBJ whole genome shotgun (WGS) entry which is preliminary data.</text>
</comment>
<dbReference type="Proteomes" id="UP000030403">
    <property type="component" value="Unassembled WGS sequence"/>
</dbReference>
<keyword evidence="5" id="KW-1185">Reference proteome</keyword>
<protein>
    <submittedName>
        <fullName evidence="4">Phospholipase</fullName>
    </submittedName>
</protein>
<dbReference type="OrthoDB" id="9770965at2"/>
<proteinExistence type="predicted"/>
<dbReference type="GO" id="GO:0016787">
    <property type="term" value="F:hydrolase activity"/>
    <property type="evidence" value="ECO:0007669"/>
    <property type="project" value="UniProtKB-UniRule"/>
</dbReference>
<evidence type="ECO:0000256" key="1">
    <source>
        <dbReference type="ARBA" id="ARBA00023098"/>
    </source>
</evidence>
<dbReference type="InterPro" id="IPR052580">
    <property type="entry name" value="Lipid_Hydrolase"/>
</dbReference>
<sequence>MKILDGVFEGGGVRGIAHVGAVQAIEEHGYEWNRLAGTSSGSIVAALLACGYSGSELLEIMESLDYQDFMKKNWINHIPFIGNGINLAFKGGLYKNRFQEEWINELLAKKNVHSFRDLEEGKLKIIVSDITNGRMAVFPDDLEKYGETYDFSIAKAVTMSSTIPYYFQPIKWKTNKYKSPIYMVDGGILSNFPIWIFDTPYMPKWPTFGFHFTREETNPDPSENLGTIGIYKSIFKTMLQAHDLRHLDKEADTRTVKIPTGNISITDFGLSESQEQWLYHSGYDAASTFLETWNFEEYKRKFRSEFVNV</sequence>
<dbReference type="eggNOG" id="COG1752">
    <property type="taxonomic scope" value="Bacteria"/>
</dbReference>